<evidence type="ECO:0000313" key="1">
    <source>
        <dbReference type="Proteomes" id="UP000887576"/>
    </source>
</evidence>
<accession>A0AC34RQ40</accession>
<dbReference type="Proteomes" id="UP000887576">
    <property type="component" value="Unplaced"/>
</dbReference>
<protein>
    <submittedName>
        <fullName evidence="2">Methyltransferase domain-containing protein</fullName>
    </submittedName>
</protein>
<proteinExistence type="predicted"/>
<sequence>MTDVKENFPVNEYVTESRKWLGRTMIVLPSIIHCIKDDLHGKTVLDVGCGNGYISNNLLTWGASRVVGIDLNHEMIVKCKVKYANQHNLEFREQSTFDLADVAEYDAALAIFVLHFSANVNELTVSLMNIARALKPGGFLLGFVPNGVGDLNPTKANGIKFGASLVLKKVPPEDGEHLTTEFYDEEGEVVGTVPVTFFYRATYESCLKKAGFREIEWIEPIVSDEGISKYGHSFFDSFFHPPKDILFKAKLPEN</sequence>
<name>A0AC34RQ40_9BILA</name>
<evidence type="ECO:0000313" key="2">
    <source>
        <dbReference type="WBParaSite" id="JU765_v2.g9.t1"/>
    </source>
</evidence>
<organism evidence="1 2">
    <name type="scientific">Panagrolaimus sp. JU765</name>
    <dbReference type="NCBI Taxonomy" id="591449"/>
    <lineage>
        <taxon>Eukaryota</taxon>
        <taxon>Metazoa</taxon>
        <taxon>Ecdysozoa</taxon>
        <taxon>Nematoda</taxon>
        <taxon>Chromadorea</taxon>
        <taxon>Rhabditida</taxon>
        <taxon>Tylenchina</taxon>
        <taxon>Panagrolaimomorpha</taxon>
        <taxon>Panagrolaimoidea</taxon>
        <taxon>Panagrolaimidae</taxon>
        <taxon>Panagrolaimus</taxon>
    </lineage>
</organism>
<reference evidence="2" key="1">
    <citation type="submission" date="2022-11" db="UniProtKB">
        <authorList>
            <consortium name="WormBaseParasite"/>
        </authorList>
    </citation>
    <scope>IDENTIFICATION</scope>
</reference>
<dbReference type="WBParaSite" id="JU765_v2.g9.t1">
    <property type="protein sequence ID" value="JU765_v2.g9.t1"/>
    <property type="gene ID" value="JU765_v2.g9"/>
</dbReference>